<protein>
    <recommendedName>
        <fullName evidence="4">DNA polymerase III subunit gamma/tau</fullName>
        <ecNumber evidence="4">2.7.7.7</ecNumber>
    </recommendedName>
</protein>
<dbReference type="SUPFAM" id="SSF52540">
    <property type="entry name" value="P-loop containing nucleoside triphosphate hydrolases"/>
    <property type="match status" value="1"/>
</dbReference>
<sequence>PRGVGKTTTARLLAKTVNCTGRGANTEPDNTCDSCRALGENRALDIIELDAATHTGIDMVREHIIENAAVRPMQLTYKVFIIDEVHRLSPNSFDALLKTLEEPPAHVIFILATTELHKVPETIVSRCQRFTFHHIAPDVMRARLEDIAKQEKKTVENAVLETIIARSGGCMRDAESILDQLFSLGDSIGPDEANLVLPQSQGAHAYPFVRMVLAGDTQGALETINQLVTQGVSLEPFNRTVIEILRALLVSHFAPAMTFPYLEGFEQERAALTEAAATHTMEVLQEMLTAFLESLPALKNTSVPALPLELAIVRIAAVLKKPEQMPALAYSAPRAPEKNPPSAPPDAGTGSEPTSTETQNYPPLSREQATEIMNQLTAEMQKTNPSVALILRNPSAMGSVNDALVLEVAFPLYHDQLMGNGNRRLIETQLCAITGTPWKLTCRLVDKETAKETSAAEIGSLAGEIAAAFGGEVS</sequence>
<feature type="non-terminal residue" evidence="7">
    <location>
        <position position="1"/>
    </location>
</feature>
<evidence type="ECO:0000256" key="4">
    <source>
        <dbReference type="RuleBase" id="RU364063"/>
    </source>
</evidence>
<feature type="domain" description="DNA polymerase III gamma subunit" evidence="6">
    <location>
        <begin position="210"/>
        <end position="323"/>
    </location>
</feature>
<dbReference type="InterPro" id="IPR050238">
    <property type="entry name" value="DNA_Rep/Repair_Clamp_Loader"/>
</dbReference>
<keyword evidence="2 4" id="KW-0548">Nucleotidyltransferase</keyword>
<dbReference type="Gene3D" id="3.40.50.300">
    <property type="entry name" value="P-loop containing nucleotide triphosphate hydrolases"/>
    <property type="match status" value="1"/>
</dbReference>
<comment type="caution">
    <text evidence="7">The sequence shown here is derived from an EMBL/GenBank/DDBJ whole genome shotgun (WGS) entry which is preliminary data.</text>
</comment>
<dbReference type="Pfam" id="PF13177">
    <property type="entry name" value="DNA_pol3_delta2"/>
    <property type="match status" value="1"/>
</dbReference>
<evidence type="ECO:0000256" key="5">
    <source>
        <dbReference type="SAM" id="MobiDB-lite"/>
    </source>
</evidence>
<dbReference type="AlphaFoldDB" id="A0A1F7VFJ0"/>
<comment type="catalytic activity">
    <reaction evidence="4">
        <text>DNA(n) + a 2'-deoxyribonucleoside 5'-triphosphate = DNA(n+1) + diphosphate</text>
        <dbReference type="Rhea" id="RHEA:22508"/>
        <dbReference type="Rhea" id="RHEA-COMP:17339"/>
        <dbReference type="Rhea" id="RHEA-COMP:17340"/>
        <dbReference type="ChEBI" id="CHEBI:33019"/>
        <dbReference type="ChEBI" id="CHEBI:61560"/>
        <dbReference type="ChEBI" id="CHEBI:173112"/>
        <dbReference type="EC" id="2.7.7.7"/>
    </reaction>
</comment>
<dbReference type="Gene3D" id="1.10.8.60">
    <property type="match status" value="1"/>
</dbReference>
<evidence type="ECO:0000259" key="6">
    <source>
        <dbReference type="Pfam" id="PF12169"/>
    </source>
</evidence>
<dbReference type="GO" id="GO:0003677">
    <property type="term" value="F:DNA binding"/>
    <property type="evidence" value="ECO:0007669"/>
    <property type="project" value="InterPro"/>
</dbReference>
<comment type="similarity">
    <text evidence="4">Belongs to the DnaX/STICHEL family.</text>
</comment>
<feature type="compositionally biased region" description="Polar residues" evidence="5">
    <location>
        <begin position="351"/>
        <end position="362"/>
    </location>
</feature>
<dbReference type="SUPFAM" id="SSF48019">
    <property type="entry name" value="post-AAA+ oligomerization domain-like"/>
    <property type="match status" value="1"/>
</dbReference>
<keyword evidence="3 4" id="KW-0235">DNA replication</keyword>
<keyword evidence="1 4" id="KW-0808">Transferase</keyword>
<accession>A0A1F7VFJ0</accession>
<dbReference type="EMBL" id="MGES01000007">
    <property type="protein sequence ID" value="OGL89312.1"/>
    <property type="molecule type" value="Genomic_DNA"/>
</dbReference>
<evidence type="ECO:0000256" key="3">
    <source>
        <dbReference type="ARBA" id="ARBA00022705"/>
    </source>
</evidence>
<dbReference type="InterPro" id="IPR008921">
    <property type="entry name" value="DNA_pol3_clamp-load_cplx_C"/>
</dbReference>
<evidence type="ECO:0000313" key="8">
    <source>
        <dbReference type="Proteomes" id="UP000176678"/>
    </source>
</evidence>
<reference evidence="7 8" key="1">
    <citation type="journal article" date="2016" name="Nat. Commun.">
        <title>Thousands of microbial genomes shed light on interconnected biogeochemical processes in an aquifer system.</title>
        <authorList>
            <person name="Anantharaman K."/>
            <person name="Brown C.T."/>
            <person name="Hug L.A."/>
            <person name="Sharon I."/>
            <person name="Castelle C.J."/>
            <person name="Probst A.J."/>
            <person name="Thomas B.C."/>
            <person name="Singh A."/>
            <person name="Wilkins M.J."/>
            <person name="Karaoz U."/>
            <person name="Brodie E.L."/>
            <person name="Williams K.H."/>
            <person name="Hubbard S.S."/>
            <person name="Banfield J.F."/>
        </authorList>
    </citation>
    <scope>NUCLEOTIDE SEQUENCE [LARGE SCALE GENOMIC DNA]</scope>
</reference>
<dbReference type="InterPro" id="IPR012763">
    <property type="entry name" value="DNA_pol_III_sug/sutau_N"/>
</dbReference>
<proteinExistence type="inferred from homology"/>
<evidence type="ECO:0000256" key="2">
    <source>
        <dbReference type="ARBA" id="ARBA00022695"/>
    </source>
</evidence>
<comment type="function">
    <text evidence="4">DNA polymerase III is a complex, multichain enzyme responsible for most of the replicative synthesis in bacteria. This DNA polymerase also exhibits 3' to 5' exonuclease activity.</text>
</comment>
<keyword evidence="4" id="KW-0239">DNA-directed DNA polymerase</keyword>
<evidence type="ECO:0000256" key="1">
    <source>
        <dbReference type="ARBA" id="ARBA00022679"/>
    </source>
</evidence>
<organism evidence="7 8">
    <name type="scientific">Candidatus Uhrbacteria bacterium RIFCSPLOWO2_02_FULL_51_9</name>
    <dbReference type="NCBI Taxonomy" id="1802410"/>
    <lineage>
        <taxon>Bacteria</taxon>
        <taxon>Candidatus Uhriibacteriota</taxon>
    </lineage>
</organism>
<feature type="region of interest" description="Disordered" evidence="5">
    <location>
        <begin position="331"/>
        <end position="364"/>
    </location>
</feature>
<dbReference type="PANTHER" id="PTHR11669">
    <property type="entry name" value="REPLICATION FACTOR C / DNA POLYMERASE III GAMMA-TAU SUBUNIT"/>
    <property type="match status" value="1"/>
</dbReference>
<dbReference type="GO" id="GO:0009360">
    <property type="term" value="C:DNA polymerase III complex"/>
    <property type="evidence" value="ECO:0007669"/>
    <property type="project" value="InterPro"/>
</dbReference>
<comment type="subunit">
    <text evidence="4">DNA polymerase III contains a core (composed of alpha, epsilon and theta chains) that associates with a tau subunit. This core dimerizes to form the POLIII' complex. PolIII' associates with the gamma complex (composed of gamma, delta, delta', psi and chi chains) and with the beta chain to form the complete DNA polymerase III complex.</text>
</comment>
<dbReference type="GO" id="GO:0003887">
    <property type="term" value="F:DNA-directed DNA polymerase activity"/>
    <property type="evidence" value="ECO:0007669"/>
    <property type="project" value="UniProtKB-KW"/>
</dbReference>
<dbReference type="Gene3D" id="1.20.272.10">
    <property type="match status" value="1"/>
</dbReference>
<dbReference type="InterPro" id="IPR027417">
    <property type="entry name" value="P-loop_NTPase"/>
</dbReference>
<evidence type="ECO:0000313" key="7">
    <source>
        <dbReference type="EMBL" id="OGL89312.1"/>
    </source>
</evidence>
<name>A0A1F7VFJ0_9BACT</name>
<dbReference type="CDD" id="cd00009">
    <property type="entry name" value="AAA"/>
    <property type="match status" value="1"/>
</dbReference>
<dbReference type="Proteomes" id="UP000176678">
    <property type="component" value="Unassembled WGS sequence"/>
</dbReference>
<dbReference type="PANTHER" id="PTHR11669:SF0">
    <property type="entry name" value="PROTEIN STICHEL-LIKE 2"/>
    <property type="match status" value="1"/>
</dbReference>
<dbReference type="NCBIfam" id="TIGR02397">
    <property type="entry name" value="dnaX_nterm"/>
    <property type="match status" value="1"/>
</dbReference>
<keyword evidence="4" id="KW-0547">Nucleotide-binding</keyword>
<keyword evidence="4" id="KW-0067">ATP-binding</keyword>
<gene>
    <name evidence="4" type="primary">dnaX</name>
    <name evidence="7" type="ORF">A3H75_02470</name>
</gene>
<dbReference type="GO" id="GO:0006261">
    <property type="term" value="P:DNA-templated DNA replication"/>
    <property type="evidence" value="ECO:0007669"/>
    <property type="project" value="TreeGrafter"/>
</dbReference>
<dbReference type="InterPro" id="IPR022754">
    <property type="entry name" value="DNA_pol_III_gamma-3"/>
</dbReference>
<dbReference type="EC" id="2.7.7.7" evidence="4"/>
<dbReference type="Pfam" id="PF12169">
    <property type="entry name" value="DNA_pol3_gamma3"/>
    <property type="match status" value="1"/>
</dbReference>
<dbReference type="GO" id="GO:0005524">
    <property type="term" value="F:ATP binding"/>
    <property type="evidence" value="ECO:0007669"/>
    <property type="project" value="UniProtKB-KW"/>
</dbReference>
<dbReference type="STRING" id="1802410.A3H75_02470"/>